<gene>
    <name evidence="1" type="ORF">BOH74_04125</name>
</gene>
<evidence type="ECO:0000313" key="1">
    <source>
        <dbReference type="EMBL" id="OKA28002.1"/>
    </source>
</evidence>
<name>A0A853ZX76_9PSED</name>
<accession>A0A853ZX76</accession>
<organism evidence="1 2">
    <name type="scientific">Pseudomonas versuta</name>
    <dbReference type="NCBI Taxonomy" id="1788301"/>
    <lineage>
        <taxon>Bacteria</taxon>
        <taxon>Pseudomonadati</taxon>
        <taxon>Pseudomonadota</taxon>
        <taxon>Gammaproteobacteria</taxon>
        <taxon>Pseudomonadales</taxon>
        <taxon>Pseudomonadaceae</taxon>
        <taxon>Pseudomonas</taxon>
    </lineage>
</organism>
<proteinExistence type="predicted"/>
<dbReference type="RefSeq" id="WP_073509026.1">
    <property type="nucleotide sequence ID" value="NZ_MPJD01000006.1"/>
</dbReference>
<dbReference type="EMBL" id="MPJD01000006">
    <property type="protein sequence ID" value="OKA28002.1"/>
    <property type="molecule type" value="Genomic_DNA"/>
</dbReference>
<sequence>MKHRKLSIVHTGERASAIDKGLVGLEHVRALEQWDISNFTPPTMFVQDVQKYKVKGALLPIRTGVLPAGRPFRFMVHSIRTDYMFDFANSGGGHYEAFENAIANWDAISCSVIDQSWRYTFGGISFILEVPKQNVLLTNPVDLAFSNHMGTSSDPLYSNYSSAERSNRPFINGLLKNEVINRFDRVQSPAQMLSKEKNFKAVDTYYHNEVVAVGRGGVNIHPGLPATQKIKVVGVLLKRSRLLNSAAAAMPNPDVNSPTYDFMGDRAAEAGVDIMTFGKGAVKIVDTLEAAAANLASINGLPLIISESAQPDFGLGALHRRFRF</sequence>
<reference evidence="1 2" key="1">
    <citation type="submission" date="2016-11" db="EMBL/GenBank/DDBJ databases">
        <title>Draft genome of Pseudomonas versuta A4R1.12.</title>
        <authorList>
            <person name="See-Too W.-S."/>
        </authorList>
    </citation>
    <scope>NUCLEOTIDE SEQUENCE [LARGE SCALE GENOMIC DNA]</scope>
    <source>
        <strain evidence="1 2">A4R1.12</strain>
    </source>
</reference>
<evidence type="ECO:0000313" key="2">
    <source>
        <dbReference type="Proteomes" id="UP000185990"/>
    </source>
</evidence>
<dbReference type="AlphaFoldDB" id="A0A853ZX76"/>
<dbReference type="Proteomes" id="UP000185990">
    <property type="component" value="Unassembled WGS sequence"/>
</dbReference>
<protein>
    <submittedName>
        <fullName evidence="1">Uncharacterized protein</fullName>
    </submittedName>
</protein>
<comment type="caution">
    <text evidence="1">The sequence shown here is derived from an EMBL/GenBank/DDBJ whole genome shotgun (WGS) entry which is preliminary data.</text>
</comment>